<feature type="region of interest" description="Disordered" evidence="1">
    <location>
        <begin position="1"/>
        <end position="20"/>
    </location>
</feature>
<reference evidence="2 3" key="1">
    <citation type="journal article" date="2009" name="PLoS Genet.">
        <title>The genome of Nectria haematococca: contribution of supernumerary chromosomes to gene expansion.</title>
        <authorList>
            <person name="Coleman J.J."/>
            <person name="Rounsley S.D."/>
            <person name="Rodriguez-Carres M."/>
            <person name="Kuo A."/>
            <person name="Wasmann C.C."/>
            <person name="Grimwood J."/>
            <person name="Schmutz J."/>
            <person name="Taga M."/>
            <person name="White G.J."/>
            <person name="Zhou S."/>
            <person name="Schwartz D.C."/>
            <person name="Freitag M."/>
            <person name="Ma L.J."/>
            <person name="Danchin E.G."/>
            <person name="Henrissat B."/>
            <person name="Coutinho P.M."/>
            <person name="Nelson D.R."/>
            <person name="Straney D."/>
            <person name="Napoli C.A."/>
            <person name="Barker B.M."/>
            <person name="Gribskov M."/>
            <person name="Rep M."/>
            <person name="Kroken S."/>
            <person name="Molnar I."/>
            <person name="Rensing C."/>
            <person name="Kennell J.C."/>
            <person name="Zamora J."/>
            <person name="Farman M.L."/>
            <person name="Selker E.U."/>
            <person name="Salamov A."/>
            <person name="Shapiro H."/>
            <person name="Pangilinan J."/>
            <person name="Lindquist E."/>
            <person name="Lamers C."/>
            <person name="Grigoriev I.V."/>
            <person name="Geiser D.M."/>
            <person name="Covert S.F."/>
            <person name="Temporini E."/>
            <person name="Vanetten H.D."/>
        </authorList>
    </citation>
    <scope>NUCLEOTIDE SEQUENCE [LARGE SCALE GENOMIC DNA]</scope>
    <source>
        <strain evidence="3">ATCC MYA-4622 / CBS 123669 / FGSC 9596 / NRRL 45880 / 77-13-4</strain>
    </source>
</reference>
<evidence type="ECO:0000313" key="3">
    <source>
        <dbReference type="Proteomes" id="UP000005206"/>
    </source>
</evidence>
<accession>C7ZMF4</accession>
<evidence type="ECO:0000256" key="1">
    <source>
        <dbReference type="SAM" id="MobiDB-lite"/>
    </source>
</evidence>
<sequence length="146" mass="16721">MTATSTQRVPISPGGTELDEWYNDTSAQVTPMSWREKRQFQRELRLAGLFGPRRGPGRGPLSFNNLTDEVRDALVQFHNALVRHTETDEDRLEYLDKQQDGLKDLANKLSKKEDLGAKEFFLADLVACTNWFKELLNLVEDLRPQG</sequence>
<dbReference type="HOGENOM" id="CLU_1777970_0_0_1"/>
<dbReference type="EMBL" id="GG698952">
    <property type="protein sequence ID" value="EEU34799.1"/>
    <property type="molecule type" value="Genomic_DNA"/>
</dbReference>
<dbReference type="Proteomes" id="UP000005206">
    <property type="component" value="Chromosome 4"/>
</dbReference>
<dbReference type="AlphaFoldDB" id="C7ZMF4"/>
<dbReference type="OrthoDB" id="10525886at2759"/>
<dbReference type="GeneID" id="9678936"/>
<protein>
    <submittedName>
        <fullName evidence="2">Uncharacterized protein</fullName>
    </submittedName>
</protein>
<dbReference type="InParanoid" id="C7ZMF4"/>
<name>C7ZMF4_FUSV7</name>
<proteinExistence type="predicted"/>
<gene>
    <name evidence="2" type="ORF">NECHADRAFT_79754</name>
</gene>
<dbReference type="RefSeq" id="XP_003040512.1">
    <property type="nucleotide sequence ID" value="XM_003040466.1"/>
</dbReference>
<keyword evidence="3" id="KW-1185">Reference proteome</keyword>
<dbReference type="VEuPathDB" id="FungiDB:NECHADRAFT_79754"/>
<organism evidence="2 3">
    <name type="scientific">Fusarium vanettenii (strain ATCC MYA-4622 / CBS 123669 / FGSC 9596 / NRRL 45880 / 77-13-4)</name>
    <name type="common">Fusarium solani subsp. pisi</name>
    <dbReference type="NCBI Taxonomy" id="660122"/>
    <lineage>
        <taxon>Eukaryota</taxon>
        <taxon>Fungi</taxon>
        <taxon>Dikarya</taxon>
        <taxon>Ascomycota</taxon>
        <taxon>Pezizomycotina</taxon>
        <taxon>Sordariomycetes</taxon>
        <taxon>Hypocreomycetidae</taxon>
        <taxon>Hypocreales</taxon>
        <taxon>Nectriaceae</taxon>
        <taxon>Fusarium</taxon>
        <taxon>Fusarium solani species complex</taxon>
        <taxon>Fusarium vanettenii</taxon>
    </lineage>
</organism>
<evidence type="ECO:0000313" key="2">
    <source>
        <dbReference type="EMBL" id="EEU34799.1"/>
    </source>
</evidence>
<dbReference type="KEGG" id="nhe:NECHADRAFT_79754"/>